<comment type="caution">
    <text evidence="9">The sequence shown here is derived from an EMBL/GenBank/DDBJ whole genome shotgun (WGS) entry which is preliminary data.</text>
</comment>
<dbReference type="UniPathway" id="UPA00219"/>
<dbReference type="SUPFAM" id="SSF56601">
    <property type="entry name" value="beta-lactamase/transpeptidase-like"/>
    <property type="match status" value="1"/>
</dbReference>
<dbReference type="Pfam" id="PF00905">
    <property type="entry name" value="Transpeptidase"/>
    <property type="match status" value="1"/>
</dbReference>
<dbReference type="InterPro" id="IPR005311">
    <property type="entry name" value="PBP_dimer"/>
</dbReference>
<dbReference type="SUPFAM" id="SSF56519">
    <property type="entry name" value="Penicillin binding protein dimerisation domain"/>
    <property type="match status" value="1"/>
</dbReference>
<dbReference type="GO" id="GO:0071972">
    <property type="term" value="F:peptidoglycan L,D-transpeptidase activity"/>
    <property type="evidence" value="ECO:0007669"/>
    <property type="project" value="TreeGrafter"/>
</dbReference>
<evidence type="ECO:0000256" key="2">
    <source>
        <dbReference type="ARBA" id="ARBA00004752"/>
    </source>
</evidence>
<dbReference type="InterPro" id="IPR012338">
    <property type="entry name" value="Beta-lactam/transpept-like"/>
</dbReference>
<evidence type="ECO:0000256" key="5">
    <source>
        <dbReference type="ARBA" id="ARBA00023136"/>
    </source>
</evidence>
<evidence type="ECO:0000256" key="1">
    <source>
        <dbReference type="ARBA" id="ARBA00004370"/>
    </source>
</evidence>
<dbReference type="GO" id="GO:0009002">
    <property type="term" value="F:serine-type D-Ala-D-Ala carboxypeptidase activity"/>
    <property type="evidence" value="ECO:0007669"/>
    <property type="project" value="UniProtKB-EC"/>
</dbReference>
<comment type="similarity">
    <text evidence="3">Belongs to the transpeptidase family.</text>
</comment>
<dbReference type="RefSeq" id="WP_184526445.1">
    <property type="nucleotide sequence ID" value="NZ_JACHGK010000008.1"/>
</dbReference>
<proteinExistence type="inferred from homology"/>
<dbReference type="Proteomes" id="UP000531594">
    <property type="component" value="Unassembled WGS sequence"/>
</dbReference>
<keyword evidence="5" id="KW-0472">Membrane</keyword>
<comment type="catalytic activity">
    <reaction evidence="6">
        <text>Preferential cleavage: (Ac)2-L-Lys-D-Ala-|-D-Ala. Also transpeptidation of peptidyl-alanyl moieties that are N-acyl substituents of D-alanine.</text>
        <dbReference type="EC" id="3.4.16.4"/>
    </reaction>
</comment>
<dbReference type="GO" id="GO:0009252">
    <property type="term" value="P:peptidoglycan biosynthetic process"/>
    <property type="evidence" value="ECO:0007669"/>
    <property type="project" value="UniProtKB-UniPathway"/>
</dbReference>
<dbReference type="EC" id="3.4.16.4" evidence="4"/>
<feature type="domain" description="Penicillin-binding protein dimerisation" evidence="8">
    <location>
        <begin position="56"/>
        <end position="215"/>
    </location>
</feature>
<dbReference type="Gene3D" id="3.90.1310.10">
    <property type="entry name" value="Penicillin-binding protein 2a (Domain 2)"/>
    <property type="match status" value="1"/>
</dbReference>
<reference evidence="9 10" key="1">
    <citation type="submission" date="2020-08" db="EMBL/GenBank/DDBJ databases">
        <title>Genomic Encyclopedia of Type Strains, Phase IV (KMG-IV): sequencing the most valuable type-strain genomes for metagenomic binning, comparative biology and taxonomic classification.</title>
        <authorList>
            <person name="Goeker M."/>
        </authorList>
    </citation>
    <scope>NUCLEOTIDE SEQUENCE [LARGE SCALE GENOMIC DNA]</scope>
    <source>
        <strain evidence="9 10">DSM 5391</strain>
    </source>
</reference>
<dbReference type="EMBL" id="JACHGK010000008">
    <property type="protein sequence ID" value="MBB6445938.1"/>
    <property type="molecule type" value="Genomic_DNA"/>
</dbReference>
<organism evidence="9 10">
    <name type="scientific">Bacillus benzoevorans</name>
    <dbReference type="NCBI Taxonomy" id="1456"/>
    <lineage>
        <taxon>Bacteria</taxon>
        <taxon>Bacillati</taxon>
        <taxon>Bacillota</taxon>
        <taxon>Bacilli</taxon>
        <taxon>Bacillales</taxon>
        <taxon>Bacillaceae</taxon>
        <taxon>Bacillus</taxon>
    </lineage>
</organism>
<dbReference type="GO" id="GO:0051301">
    <property type="term" value="P:cell division"/>
    <property type="evidence" value="ECO:0007669"/>
    <property type="project" value="UniProtKB-KW"/>
</dbReference>
<dbReference type="Gene3D" id="3.40.710.10">
    <property type="entry name" value="DD-peptidase/beta-lactamase superfamily"/>
    <property type="match status" value="1"/>
</dbReference>
<evidence type="ECO:0000313" key="9">
    <source>
        <dbReference type="EMBL" id="MBB6445938.1"/>
    </source>
</evidence>
<comment type="pathway">
    <text evidence="2">Cell wall biogenesis; peptidoglycan biosynthesis.</text>
</comment>
<evidence type="ECO:0000256" key="6">
    <source>
        <dbReference type="ARBA" id="ARBA00034000"/>
    </source>
</evidence>
<dbReference type="PANTHER" id="PTHR30627:SF24">
    <property type="entry name" value="PENICILLIN-BINDING PROTEIN 4B"/>
    <property type="match status" value="1"/>
</dbReference>
<evidence type="ECO:0000256" key="4">
    <source>
        <dbReference type="ARBA" id="ARBA00012448"/>
    </source>
</evidence>
<dbReference type="InterPro" id="IPR036138">
    <property type="entry name" value="PBP_dimer_sf"/>
</dbReference>
<dbReference type="PANTHER" id="PTHR30627">
    <property type="entry name" value="PEPTIDOGLYCAN D,D-TRANSPEPTIDASE"/>
    <property type="match status" value="1"/>
</dbReference>
<gene>
    <name evidence="9" type="ORF">HNR53_002587</name>
</gene>
<dbReference type="InterPro" id="IPR050515">
    <property type="entry name" value="Beta-lactam/transpept"/>
</dbReference>
<evidence type="ECO:0000256" key="3">
    <source>
        <dbReference type="ARBA" id="ARBA00007171"/>
    </source>
</evidence>
<protein>
    <recommendedName>
        <fullName evidence="4">serine-type D-Ala-D-Ala carboxypeptidase</fullName>
        <ecNumber evidence="4">3.4.16.4</ecNumber>
    </recommendedName>
</protein>
<keyword evidence="9" id="KW-0132">Cell division</keyword>
<name>A0A7X0HSA7_9BACI</name>
<evidence type="ECO:0000259" key="8">
    <source>
        <dbReference type="Pfam" id="PF03717"/>
    </source>
</evidence>
<dbReference type="GO" id="GO:0005886">
    <property type="term" value="C:plasma membrane"/>
    <property type="evidence" value="ECO:0007669"/>
    <property type="project" value="TreeGrafter"/>
</dbReference>
<evidence type="ECO:0000313" key="10">
    <source>
        <dbReference type="Proteomes" id="UP000531594"/>
    </source>
</evidence>
<dbReference type="InterPro" id="IPR001460">
    <property type="entry name" value="PCN-bd_Tpept"/>
</dbReference>
<keyword evidence="9" id="KW-0131">Cell cycle</keyword>
<sequence length="590" mass="65984">MWKKRAVFIICLFFICFSLLLGRLMQLQLFATEHFSKHKVNLLQESVAQRSQEIVIDSGRGGFLDKNGNPLTHQYIPVLILFPFLKKSEWDAMKVADILGVSKNSLTAEVQRAKEPFVFGTPKPLTLTNKQMKEINGLQIPGVFAVEKKVELQNDLAEHLIGITGENKQLLSSRYPGKNISGKTAIGLTGMEKSFDEFLLPEGEAKLVFHVDASGGPLFGINVKYVEPANPFYPINVKTTIDSDLQRKAEELVDQYGIKKGGLVLLDIETNSVLALVSRPEINRKDPFNEHTGGITNVMLKQQITGSIFKTVVAAAAIDHQLDDPTRLFNCSRKINGEPDLQYQYGMLNFSESFARSCNNTFATLAKELQKLDVNILEEYANKLSITGPVGWQGDIYHFEDFKQMPEEENGRVFLTEEAKKDPNFAALTGIGQHEVRATPLAVANMMATIARGGKKEMVRFSSKIEYKNGASLLSFKEQELQGDTISPYTASKLQKLLREVVMNKEGTGRWFQNLPFEVAGKSGTGETGKYTKDGEQLHNKWFAGYFPFHKPKYALVTVNLDVRSNEGGVNPLFADMVNFVYKSDQENAK</sequence>
<dbReference type="Pfam" id="PF03717">
    <property type="entry name" value="PBP_dimer"/>
    <property type="match status" value="1"/>
</dbReference>
<keyword evidence="10" id="KW-1185">Reference proteome</keyword>
<comment type="subcellular location">
    <subcellularLocation>
        <location evidence="1">Membrane</location>
    </subcellularLocation>
</comment>
<dbReference type="GO" id="GO:0071555">
    <property type="term" value="P:cell wall organization"/>
    <property type="evidence" value="ECO:0007669"/>
    <property type="project" value="TreeGrafter"/>
</dbReference>
<dbReference type="AlphaFoldDB" id="A0A7X0HSA7"/>
<dbReference type="GO" id="GO:0008658">
    <property type="term" value="F:penicillin binding"/>
    <property type="evidence" value="ECO:0007669"/>
    <property type="project" value="InterPro"/>
</dbReference>
<accession>A0A7X0HSA7</accession>
<feature type="domain" description="Penicillin-binding protein transpeptidase" evidence="7">
    <location>
        <begin position="261"/>
        <end position="566"/>
    </location>
</feature>
<evidence type="ECO:0000259" key="7">
    <source>
        <dbReference type="Pfam" id="PF00905"/>
    </source>
</evidence>